<accession>T0GY08</accession>
<comment type="caution">
    <text evidence="1">The sequence shown here is derived from an EMBL/GenBank/DDBJ whole genome shotgun (WGS) entry which is preliminary data.</text>
</comment>
<dbReference type="AlphaFoldDB" id="T0GY08"/>
<keyword evidence="2" id="KW-1185">Reference proteome</keyword>
<evidence type="ECO:0000313" key="1">
    <source>
        <dbReference type="EMBL" id="EQB08866.1"/>
    </source>
</evidence>
<dbReference type="Proteomes" id="UP000015525">
    <property type="component" value="Unassembled WGS sequence"/>
</dbReference>
<dbReference type="RefSeq" id="WP_021237701.1">
    <property type="nucleotide sequence ID" value="NZ_ATHO01000061.1"/>
</dbReference>
<dbReference type="EMBL" id="ATHO01000061">
    <property type="protein sequence ID" value="EQB08866.1"/>
    <property type="molecule type" value="Genomic_DNA"/>
</dbReference>
<protein>
    <submittedName>
        <fullName evidence="1">Uncharacterized protein</fullName>
    </submittedName>
</protein>
<gene>
    <name evidence="1" type="ORF">L288_07060</name>
</gene>
<proteinExistence type="predicted"/>
<sequence>MRSGDQPERRISRLRNSRLYGATLSLLIPVAPAFSASPETGGTIGLVLTSWRPALYETPGAKEECPSGLQVSEDIQNEKTPGAAERLAKFGFPLNRGPNGELAAYAPMKVEDPIPFRELQTRNGFGLNLDGTSDGHATAKSCTHEKFRTPEGVAADNQLARVLGCTVGWRASGFNVEFAAREFASSSVNRILVEISGVDDERNDPDVEIRIYKGLDGLVATGEGKFLPGTNQRIDNRFPRYMHQTRGKIADGVLTSDPIPLANLPLLWVANPGERKFRDLQLKLKLTDTGAEGIVSGYEDLRIWWNNYSRGMNSHGGIGNYSSAQLYRAAHRYADGYPDPKTGQCTAISAAYKVEAARAMIAHPALAQPSTVTASNDRTKP</sequence>
<name>T0GY08_9SPHN</name>
<dbReference type="PATRIC" id="fig|1329909.3.peg.1362"/>
<reference evidence="1 2" key="1">
    <citation type="journal article" date="2013" name="Genome Announc.">
        <title>Draft Genome Sequence of Sphingobium quisquiliarum Strain P25T, a Novel Hexachlorocyclohexane (HCH)-Degrading Bacterium Isolated from an HCH Dumpsite.</title>
        <authorList>
            <person name="Kumar Singh A."/>
            <person name="Sangwan N."/>
            <person name="Sharma A."/>
            <person name="Gupta V."/>
            <person name="Khurana J.P."/>
            <person name="Lal R."/>
        </authorList>
    </citation>
    <scope>NUCLEOTIDE SEQUENCE [LARGE SCALE GENOMIC DNA]</scope>
    <source>
        <strain evidence="1 2">P25</strain>
    </source>
</reference>
<organism evidence="1 2">
    <name type="scientific">Sphingobium quisquiliarum P25</name>
    <dbReference type="NCBI Taxonomy" id="1329909"/>
    <lineage>
        <taxon>Bacteria</taxon>
        <taxon>Pseudomonadati</taxon>
        <taxon>Pseudomonadota</taxon>
        <taxon>Alphaproteobacteria</taxon>
        <taxon>Sphingomonadales</taxon>
        <taxon>Sphingomonadaceae</taxon>
        <taxon>Sphingobium</taxon>
    </lineage>
</organism>
<evidence type="ECO:0000313" key="2">
    <source>
        <dbReference type="Proteomes" id="UP000015525"/>
    </source>
</evidence>